<dbReference type="GO" id="GO:0035251">
    <property type="term" value="F:UDP-glucosyltransferase activity"/>
    <property type="evidence" value="ECO:0007669"/>
    <property type="project" value="TreeGrafter"/>
</dbReference>
<organism evidence="6 8">
    <name type="scientific">Adineta ricciae</name>
    <name type="common">Rotifer</name>
    <dbReference type="NCBI Taxonomy" id="249248"/>
    <lineage>
        <taxon>Eukaryota</taxon>
        <taxon>Metazoa</taxon>
        <taxon>Spiralia</taxon>
        <taxon>Gnathifera</taxon>
        <taxon>Rotifera</taxon>
        <taxon>Eurotatoria</taxon>
        <taxon>Bdelloidea</taxon>
        <taxon>Adinetida</taxon>
        <taxon>Adinetidae</taxon>
        <taxon>Adineta</taxon>
    </lineage>
</organism>
<keyword evidence="4" id="KW-0732">Signal</keyword>
<dbReference type="Proteomes" id="UP000663852">
    <property type="component" value="Unassembled WGS sequence"/>
</dbReference>
<feature type="signal peptide" evidence="4">
    <location>
        <begin position="1"/>
        <end position="17"/>
    </location>
</feature>
<dbReference type="EMBL" id="CAJNOJ010000180">
    <property type="protein sequence ID" value="CAF1252352.1"/>
    <property type="molecule type" value="Genomic_DNA"/>
</dbReference>
<dbReference type="AlphaFoldDB" id="A0A815A498"/>
<comment type="subcellular location">
    <subcellularLocation>
        <location evidence="4">Membrane</location>
        <topology evidence="4">Single-pass membrane protein</topology>
    </subcellularLocation>
</comment>
<comment type="similarity">
    <text evidence="1 3">Belongs to the UDP-glycosyltransferase family.</text>
</comment>
<dbReference type="InterPro" id="IPR035595">
    <property type="entry name" value="UDP_glycos_trans_CS"/>
</dbReference>
<dbReference type="OrthoDB" id="5835829at2759"/>
<evidence type="ECO:0000256" key="1">
    <source>
        <dbReference type="ARBA" id="ARBA00009995"/>
    </source>
</evidence>
<name>A0A815A498_ADIRI</name>
<dbReference type="InterPro" id="IPR002213">
    <property type="entry name" value="UDP_glucos_trans"/>
</dbReference>
<evidence type="ECO:0000313" key="7">
    <source>
        <dbReference type="Proteomes" id="UP000663828"/>
    </source>
</evidence>
<feature type="chain" id="PRO_5035953155" description="UDP-glucuronosyltransferase" evidence="4">
    <location>
        <begin position="18"/>
        <end position="472"/>
    </location>
</feature>
<dbReference type="GO" id="GO:0016020">
    <property type="term" value="C:membrane"/>
    <property type="evidence" value="ECO:0007669"/>
    <property type="project" value="UniProtKB-SubCell"/>
</dbReference>
<dbReference type="CDD" id="cd03784">
    <property type="entry name" value="GT1_Gtf-like"/>
    <property type="match status" value="1"/>
</dbReference>
<dbReference type="Pfam" id="PF00201">
    <property type="entry name" value="UDPGT"/>
    <property type="match status" value="1"/>
</dbReference>
<reference evidence="6" key="1">
    <citation type="submission" date="2021-02" db="EMBL/GenBank/DDBJ databases">
        <authorList>
            <person name="Nowell W R."/>
        </authorList>
    </citation>
    <scope>NUCLEOTIDE SEQUENCE</scope>
</reference>
<dbReference type="PANTHER" id="PTHR48047:SF215">
    <property type="entry name" value="GLYCOSYLTRANSFERASE"/>
    <property type="match status" value="1"/>
</dbReference>
<proteinExistence type="inferred from homology"/>
<comment type="catalytic activity">
    <reaction evidence="4">
        <text>glucuronate acceptor + UDP-alpha-D-glucuronate = acceptor beta-D-glucuronoside + UDP + H(+)</text>
        <dbReference type="Rhea" id="RHEA:21032"/>
        <dbReference type="ChEBI" id="CHEBI:15378"/>
        <dbReference type="ChEBI" id="CHEBI:58052"/>
        <dbReference type="ChEBI" id="CHEBI:58223"/>
        <dbReference type="ChEBI" id="CHEBI:132367"/>
        <dbReference type="ChEBI" id="CHEBI:132368"/>
        <dbReference type="EC" id="2.4.1.17"/>
    </reaction>
</comment>
<protein>
    <recommendedName>
        <fullName evidence="4">UDP-glucuronosyltransferase</fullName>
        <ecNumber evidence="4">2.4.1.17</ecNumber>
    </recommendedName>
</protein>
<dbReference type="GO" id="GO:0015020">
    <property type="term" value="F:glucuronosyltransferase activity"/>
    <property type="evidence" value="ECO:0007669"/>
    <property type="project" value="UniProtKB-EC"/>
</dbReference>
<dbReference type="PANTHER" id="PTHR48047">
    <property type="entry name" value="GLYCOSYLTRANSFERASE"/>
    <property type="match status" value="1"/>
</dbReference>
<dbReference type="EMBL" id="CAJNOR010001735">
    <property type="protein sequence ID" value="CAF1191072.1"/>
    <property type="molecule type" value="Genomic_DNA"/>
</dbReference>
<dbReference type="EC" id="2.4.1.17" evidence="4"/>
<dbReference type="SUPFAM" id="SSF53756">
    <property type="entry name" value="UDP-Glycosyltransferase/glycogen phosphorylase"/>
    <property type="match status" value="1"/>
</dbReference>
<evidence type="ECO:0000313" key="8">
    <source>
        <dbReference type="Proteomes" id="UP000663852"/>
    </source>
</evidence>
<evidence type="ECO:0000256" key="3">
    <source>
        <dbReference type="RuleBase" id="RU003718"/>
    </source>
</evidence>
<comment type="caution">
    <text evidence="6">The sequence shown here is derived from an EMBL/GenBank/DDBJ whole genome shotgun (WGS) entry which is preliminary data.</text>
</comment>
<gene>
    <name evidence="6" type="ORF">EDS130_LOCUS28048</name>
    <name evidence="5" type="ORF">XAT740_LOCUS23119</name>
</gene>
<evidence type="ECO:0000256" key="4">
    <source>
        <dbReference type="RuleBase" id="RU362059"/>
    </source>
</evidence>
<dbReference type="Proteomes" id="UP000663828">
    <property type="component" value="Unassembled WGS sequence"/>
</dbReference>
<sequence length="472" mass="54228">MLLSIVLLQSIILAVSTTNELVETRKTGHIVLITSPFFGHIVPILDFARRLSAYHHVTYIVSASKLPLLKQRGLIDDNSDSSESKLDIIGLYDGNDHDYESADKSIIRQIQPIVEKMHLPLIELLFSTSLTSSRPVATRPIRRPIDVIVSDMFITDLFVLPPVSEALQKGLIAYFFLPNSLVAFVDLVNTFIKKVKSEEVGSNYEHLMYQTIAPIKGIICNSILEFDKEVLRTLRQRSLPGSNTSILFVAPIISEVTQRTRQSALLTRVKQWLDKQWEVANHSSSVIYVSFGSWSFLQPIQIIEIARALKPYAFIWSLKTKLQSHLSTLFNDDGRHLFLDWIPQRFVLTHPAVRLFVSHGGWNSLLESMIIGMPTLVWPLFGDQMLNGYRLEHELGMGRWIENSHKRFISSDELGRYLKDMFYQQKEYIRRAQQVKKMFAEASRNSSRYYFEELVHIVDKKIISVPNKHTEL</sequence>
<evidence type="ECO:0000313" key="5">
    <source>
        <dbReference type="EMBL" id="CAF1191072.1"/>
    </source>
</evidence>
<keyword evidence="2 3" id="KW-0808">Transferase</keyword>
<dbReference type="PROSITE" id="PS00375">
    <property type="entry name" value="UDPGT"/>
    <property type="match status" value="1"/>
</dbReference>
<evidence type="ECO:0000256" key="2">
    <source>
        <dbReference type="ARBA" id="ARBA00022679"/>
    </source>
</evidence>
<accession>A0A815A498</accession>
<keyword evidence="3" id="KW-0328">Glycosyltransferase</keyword>
<keyword evidence="7" id="KW-1185">Reference proteome</keyword>
<dbReference type="Gene3D" id="3.40.50.2000">
    <property type="entry name" value="Glycogen Phosphorylase B"/>
    <property type="match status" value="2"/>
</dbReference>
<evidence type="ECO:0000313" key="6">
    <source>
        <dbReference type="EMBL" id="CAF1252352.1"/>
    </source>
</evidence>